<evidence type="ECO:0000313" key="3">
    <source>
        <dbReference type="EMBL" id="KAF9957047.1"/>
    </source>
</evidence>
<comment type="caution">
    <text evidence="3">The sequence shown here is derived from an EMBL/GenBank/DDBJ whole genome shotgun (WGS) entry which is preliminary data.</text>
</comment>
<evidence type="ECO:0000259" key="2">
    <source>
        <dbReference type="Pfam" id="PF01702"/>
    </source>
</evidence>
<dbReference type="InterPro" id="IPR036511">
    <property type="entry name" value="TGT-like_sf"/>
</dbReference>
<feature type="domain" description="tRNA-guanine(15) transglycosylase-like" evidence="2">
    <location>
        <begin position="45"/>
        <end position="208"/>
    </location>
</feature>
<keyword evidence="4" id="KW-1185">Reference proteome</keyword>
<dbReference type="SUPFAM" id="SSF51713">
    <property type="entry name" value="tRNA-guanine transglycosylase"/>
    <property type="match status" value="1"/>
</dbReference>
<accession>A0A9P6J0Z8</accession>
<dbReference type="PANTHER" id="PTHR46064:SF1">
    <property type="entry name" value="QUEUINE TRNA-RIBOSYLTRANSFERASE ACCESSORY SUBUNIT 2"/>
    <property type="match status" value="1"/>
</dbReference>
<dbReference type="InterPro" id="IPR050852">
    <property type="entry name" value="Queuine_tRNA-ribosyltrfase"/>
</dbReference>
<dbReference type="GO" id="GO:0006400">
    <property type="term" value="P:tRNA modification"/>
    <property type="evidence" value="ECO:0007669"/>
    <property type="project" value="InterPro"/>
</dbReference>
<reference evidence="3" key="1">
    <citation type="journal article" date="2020" name="Fungal Divers.">
        <title>Resolving the Mortierellaceae phylogeny through synthesis of multi-gene phylogenetics and phylogenomics.</title>
        <authorList>
            <person name="Vandepol N."/>
            <person name="Liber J."/>
            <person name="Desiro A."/>
            <person name="Na H."/>
            <person name="Kennedy M."/>
            <person name="Barry K."/>
            <person name="Grigoriev I.V."/>
            <person name="Miller A.N."/>
            <person name="O'Donnell K."/>
            <person name="Stajich J.E."/>
            <person name="Bonito G."/>
        </authorList>
    </citation>
    <scope>NUCLEOTIDE SEQUENCE</scope>
    <source>
        <strain evidence="3">CK1249</strain>
    </source>
</reference>
<name>A0A9P6J0Z8_MORAP</name>
<protein>
    <submittedName>
        <fullName evidence="3">Queuine tRNA-ribosyltransferase subunit qtrtd1</fullName>
    </submittedName>
</protein>
<dbReference type="Pfam" id="PF01702">
    <property type="entry name" value="TGT"/>
    <property type="match status" value="3"/>
</dbReference>
<proteinExistence type="predicted"/>
<feature type="domain" description="tRNA-guanine(15) transglycosylase-like" evidence="2">
    <location>
        <begin position="238"/>
        <end position="340"/>
    </location>
</feature>
<feature type="domain" description="tRNA-guanine(15) transglycosylase-like" evidence="2">
    <location>
        <begin position="343"/>
        <end position="398"/>
    </location>
</feature>
<dbReference type="OrthoDB" id="27601at2759"/>
<feature type="region of interest" description="Disordered" evidence="1">
    <location>
        <begin position="453"/>
        <end position="494"/>
    </location>
</feature>
<sequence>MPPLSFNIIRQSTQLSAARRATLVLTQATGVQPAADKDQQDASARRVIETPGCLMYSVKGSVPHLTPDTLRLQGFGGVHVSIEHLLQEHQPAGLEKWPFSLSKFLHLQDLILFCDIRDPSRYHKVPFNSDHHVSMVTHQGVRQLTLEEYLKVVRAYQPDIVATFADTISDLDQTESGKVNGKGRGQKRVRKSVERSLKWLDQILKERQGIDGLAEDRALKEASKNIKSNGSLNSNGGNASKENLKSAMDQLTQDAQRLNMSPTRSAWKGVSVFAHVVGAQLEQERIRSAQETAKREGVDGFIIDLKTVPGSRDEVFGSLKTSIDHLPVEKPRLVYGMQTPGGRHTRAYINHLLKAHEMLATVLLMSHNMHQYSQFFAKVRQSIQDGTFEQQSALFVKRFGAEPEETGSLHAAQAVVEASLSKWNRLDGDDSEREAAAEAAAIAKDERLKAKELRRKERREKNRAEGLQKKANKVESLRKQLETEHDEEKEPKMP</sequence>
<dbReference type="EMBL" id="JAAAHY010000800">
    <property type="protein sequence ID" value="KAF9957047.1"/>
    <property type="molecule type" value="Genomic_DNA"/>
</dbReference>
<dbReference type="InterPro" id="IPR002616">
    <property type="entry name" value="tRNA_ribo_trans-like"/>
</dbReference>
<organism evidence="3 4">
    <name type="scientific">Mortierella alpina</name>
    <name type="common">Oleaginous fungus</name>
    <name type="synonym">Mortierella renispora</name>
    <dbReference type="NCBI Taxonomy" id="64518"/>
    <lineage>
        <taxon>Eukaryota</taxon>
        <taxon>Fungi</taxon>
        <taxon>Fungi incertae sedis</taxon>
        <taxon>Mucoromycota</taxon>
        <taxon>Mortierellomycotina</taxon>
        <taxon>Mortierellomycetes</taxon>
        <taxon>Mortierellales</taxon>
        <taxon>Mortierellaceae</taxon>
        <taxon>Mortierella</taxon>
    </lineage>
</organism>
<dbReference type="PANTHER" id="PTHR46064">
    <property type="entry name" value="QUEUINE TRNA-RIBOSYLTRANSFERASE ACCESSORY SUBUNIT 2"/>
    <property type="match status" value="1"/>
</dbReference>
<evidence type="ECO:0000313" key="4">
    <source>
        <dbReference type="Proteomes" id="UP000738359"/>
    </source>
</evidence>
<dbReference type="Proteomes" id="UP000738359">
    <property type="component" value="Unassembled WGS sequence"/>
</dbReference>
<dbReference type="AlphaFoldDB" id="A0A9P6J0Z8"/>
<evidence type="ECO:0000256" key="1">
    <source>
        <dbReference type="SAM" id="MobiDB-lite"/>
    </source>
</evidence>
<dbReference type="Gene3D" id="3.20.20.105">
    <property type="entry name" value="Queuine tRNA-ribosyltransferase-like"/>
    <property type="match status" value="2"/>
</dbReference>
<gene>
    <name evidence="3" type="primary">QTRTD1_2</name>
    <name evidence="3" type="ORF">BGZ70_009668</name>
</gene>